<keyword evidence="3" id="KW-1185">Reference proteome</keyword>
<sequence length="94" mass="10750">MAAAAIKPPDRRTRARRASRSGVCYSPTGLWRRFTRGIRKNKESILRRFTRTAAEHTTTAMPENSPPRPPQPQHKPYPASEEAGELPTQRERKQ</sequence>
<comment type="caution">
    <text evidence="2">The sequence shown here is derived from an EMBL/GenBank/DDBJ whole genome shotgun (WGS) entry which is preliminary data.</text>
</comment>
<dbReference type="AlphaFoldDB" id="A0A4Z2ILB7"/>
<reference evidence="2 3" key="1">
    <citation type="submission" date="2019-03" db="EMBL/GenBank/DDBJ databases">
        <title>First draft genome of Liparis tanakae, snailfish: a comprehensive survey of snailfish specific genes.</title>
        <authorList>
            <person name="Kim W."/>
            <person name="Song I."/>
            <person name="Jeong J.-H."/>
            <person name="Kim D."/>
            <person name="Kim S."/>
            <person name="Ryu S."/>
            <person name="Song J.Y."/>
            <person name="Lee S.K."/>
        </authorList>
    </citation>
    <scope>NUCLEOTIDE SEQUENCE [LARGE SCALE GENOMIC DNA]</scope>
    <source>
        <tissue evidence="2">Muscle</tissue>
    </source>
</reference>
<gene>
    <name evidence="2" type="ORF">EYF80_011726</name>
</gene>
<evidence type="ECO:0000256" key="1">
    <source>
        <dbReference type="SAM" id="MobiDB-lite"/>
    </source>
</evidence>
<dbReference type="Proteomes" id="UP000314294">
    <property type="component" value="Unassembled WGS sequence"/>
</dbReference>
<feature type="region of interest" description="Disordered" evidence="1">
    <location>
        <begin position="1"/>
        <end position="25"/>
    </location>
</feature>
<organism evidence="2 3">
    <name type="scientific">Liparis tanakae</name>
    <name type="common">Tanaka's snailfish</name>
    <dbReference type="NCBI Taxonomy" id="230148"/>
    <lineage>
        <taxon>Eukaryota</taxon>
        <taxon>Metazoa</taxon>
        <taxon>Chordata</taxon>
        <taxon>Craniata</taxon>
        <taxon>Vertebrata</taxon>
        <taxon>Euteleostomi</taxon>
        <taxon>Actinopterygii</taxon>
        <taxon>Neopterygii</taxon>
        <taxon>Teleostei</taxon>
        <taxon>Neoteleostei</taxon>
        <taxon>Acanthomorphata</taxon>
        <taxon>Eupercaria</taxon>
        <taxon>Perciformes</taxon>
        <taxon>Cottioidei</taxon>
        <taxon>Cottales</taxon>
        <taxon>Liparidae</taxon>
        <taxon>Liparis</taxon>
    </lineage>
</organism>
<proteinExistence type="predicted"/>
<accession>A0A4Z2ILB7</accession>
<evidence type="ECO:0000313" key="2">
    <source>
        <dbReference type="EMBL" id="TNN77973.1"/>
    </source>
</evidence>
<feature type="region of interest" description="Disordered" evidence="1">
    <location>
        <begin position="42"/>
        <end position="94"/>
    </location>
</feature>
<evidence type="ECO:0000313" key="3">
    <source>
        <dbReference type="Proteomes" id="UP000314294"/>
    </source>
</evidence>
<feature type="compositionally biased region" description="Pro residues" evidence="1">
    <location>
        <begin position="64"/>
        <end position="75"/>
    </location>
</feature>
<name>A0A4Z2ILB7_9TELE</name>
<dbReference type="EMBL" id="SRLO01000077">
    <property type="protein sequence ID" value="TNN77973.1"/>
    <property type="molecule type" value="Genomic_DNA"/>
</dbReference>
<protein>
    <submittedName>
        <fullName evidence="2">Uncharacterized protein</fullName>
    </submittedName>
</protein>